<evidence type="ECO:0000256" key="9">
    <source>
        <dbReference type="ARBA" id="ARBA00022679"/>
    </source>
</evidence>
<evidence type="ECO:0000256" key="10">
    <source>
        <dbReference type="ARBA" id="ARBA00022691"/>
    </source>
</evidence>
<feature type="binding site" evidence="15 16">
    <location>
        <position position="110"/>
    </location>
    <ligand>
        <name>S-adenosyl-L-methionine</name>
        <dbReference type="ChEBI" id="CHEBI:59789"/>
    </ligand>
</feature>
<evidence type="ECO:0000256" key="12">
    <source>
        <dbReference type="ARBA" id="ARBA00029736"/>
    </source>
</evidence>
<dbReference type="NCBIfam" id="NF000648">
    <property type="entry name" value="PRK00026.1"/>
    <property type="match status" value="1"/>
</dbReference>
<dbReference type="AlphaFoldDB" id="A0A7X1B3X5"/>
<dbReference type="InterPro" id="IPR016009">
    <property type="entry name" value="tRNA_MeTrfase_TRMD/TRM10"/>
</dbReference>
<dbReference type="NCBIfam" id="TIGR00088">
    <property type="entry name" value="trmD"/>
    <property type="match status" value="1"/>
</dbReference>
<evidence type="ECO:0000256" key="8">
    <source>
        <dbReference type="ARBA" id="ARBA00022603"/>
    </source>
</evidence>
<dbReference type="Gene3D" id="1.10.1270.20">
    <property type="entry name" value="tRNA(m1g37)methyltransferase, domain 2"/>
    <property type="match status" value="1"/>
</dbReference>
<keyword evidence="21" id="KW-1185">Reference proteome</keyword>
<evidence type="ECO:0000256" key="13">
    <source>
        <dbReference type="ARBA" id="ARBA00033392"/>
    </source>
</evidence>
<keyword evidence="10 15" id="KW-0949">S-adenosyl-L-methionine</keyword>
<dbReference type="PIRSF" id="PIRSF000386">
    <property type="entry name" value="tRNA_mtase"/>
    <property type="match status" value="1"/>
</dbReference>
<comment type="subunit">
    <text evidence="4 15 17">Homodimer.</text>
</comment>
<feature type="binding site" evidence="15 16">
    <location>
        <begin position="130"/>
        <end position="135"/>
    </location>
    <ligand>
        <name>S-adenosyl-L-methionine</name>
        <dbReference type="ChEBI" id="CHEBI:59789"/>
    </ligand>
</feature>
<dbReference type="EC" id="2.1.1.228" evidence="5 15"/>
<evidence type="ECO:0000313" key="20">
    <source>
        <dbReference type="EMBL" id="MBC2605087.1"/>
    </source>
</evidence>
<dbReference type="CDD" id="cd18080">
    <property type="entry name" value="TrmD-like"/>
    <property type="match status" value="1"/>
</dbReference>
<dbReference type="PANTHER" id="PTHR46417">
    <property type="entry name" value="TRNA (GUANINE-N(1)-)-METHYLTRANSFERASE"/>
    <property type="match status" value="1"/>
</dbReference>
<evidence type="ECO:0000313" key="21">
    <source>
        <dbReference type="Proteomes" id="UP000526501"/>
    </source>
</evidence>
<dbReference type="FunFam" id="3.40.1280.10:FF:000001">
    <property type="entry name" value="tRNA (guanine-N(1)-)-methyltransferase"/>
    <property type="match status" value="1"/>
</dbReference>
<evidence type="ECO:0000256" key="15">
    <source>
        <dbReference type="HAMAP-Rule" id="MF_00605"/>
    </source>
</evidence>
<keyword evidence="7 15" id="KW-0963">Cytoplasm</keyword>
<feature type="domain" description="tRNA methyltransferase TRMD/TRM10-type" evidence="19">
    <location>
        <begin position="1"/>
        <end position="222"/>
    </location>
</feature>
<proteinExistence type="inferred from homology"/>
<organism evidence="20 21">
    <name type="scientific">Pelagicoccus albus</name>
    <dbReference type="NCBI Taxonomy" id="415222"/>
    <lineage>
        <taxon>Bacteria</taxon>
        <taxon>Pseudomonadati</taxon>
        <taxon>Verrucomicrobiota</taxon>
        <taxon>Opitutia</taxon>
        <taxon>Puniceicoccales</taxon>
        <taxon>Pelagicoccaceae</taxon>
        <taxon>Pelagicoccus</taxon>
    </lineage>
</organism>
<comment type="similarity">
    <text evidence="3 15 17">Belongs to the RNA methyltransferase TrmD family.</text>
</comment>
<dbReference type="InterPro" id="IPR023148">
    <property type="entry name" value="tRNA_m1G_MeTrfase_C_sf"/>
</dbReference>
<evidence type="ECO:0000256" key="11">
    <source>
        <dbReference type="ARBA" id="ARBA00022694"/>
    </source>
</evidence>
<comment type="catalytic activity">
    <reaction evidence="14 15 17">
        <text>guanosine(37) in tRNA + S-adenosyl-L-methionine = N(1)-methylguanosine(37) in tRNA + S-adenosyl-L-homocysteine + H(+)</text>
        <dbReference type="Rhea" id="RHEA:36899"/>
        <dbReference type="Rhea" id="RHEA-COMP:10145"/>
        <dbReference type="Rhea" id="RHEA-COMP:10147"/>
        <dbReference type="ChEBI" id="CHEBI:15378"/>
        <dbReference type="ChEBI" id="CHEBI:57856"/>
        <dbReference type="ChEBI" id="CHEBI:59789"/>
        <dbReference type="ChEBI" id="CHEBI:73542"/>
        <dbReference type="ChEBI" id="CHEBI:74269"/>
        <dbReference type="EC" id="2.1.1.228"/>
    </reaction>
</comment>
<keyword evidence="9 15" id="KW-0808">Transferase</keyword>
<evidence type="ECO:0000256" key="16">
    <source>
        <dbReference type="PIRSR" id="PIRSR000386-1"/>
    </source>
</evidence>
<dbReference type="InterPro" id="IPR029028">
    <property type="entry name" value="Alpha/beta_knot_MTases"/>
</dbReference>
<comment type="function">
    <text evidence="1 15 17">Specifically methylates guanosine-37 in various tRNAs.</text>
</comment>
<keyword evidence="8 15" id="KW-0489">Methyltransferase</keyword>
<evidence type="ECO:0000256" key="18">
    <source>
        <dbReference type="SAM" id="MobiDB-lite"/>
    </source>
</evidence>
<dbReference type="Pfam" id="PF01746">
    <property type="entry name" value="tRNA_m1G_MT"/>
    <property type="match status" value="1"/>
</dbReference>
<dbReference type="Gene3D" id="3.40.1280.10">
    <property type="match status" value="1"/>
</dbReference>
<comment type="subcellular location">
    <subcellularLocation>
        <location evidence="2 15 17">Cytoplasm</location>
    </subcellularLocation>
</comment>
<dbReference type="InterPro" id="IPR002649">
    <property type="entry name" value="tRNA_m1G_MeTrfase_TrmD"/>
</dbReference>
<dbReference type="EMBL" id="JACHVC010000005">
    <property type="protein sequence ID" value="MBC2605087.1"/>
    <property type="molecule type" value="Genomic_DNA"/>
</dbReference>
<dbReference type="GO" id="GO:0002939">
    <property type="term" value="P:tRNA N1-guanine methylation"/>
    <property type="evidence" value="ECO:0007669"/>
    <property type="project" value="TreeGrafter"/>
</dbReference>
<dbReference type="InterPro" id="IPR029026">
    <property type="entry name" value="tRNA_m1G_MTases_N"/>
</dbReference>
<evidence type="ECO:0000256" key="7">
    <source>
        <dbReference type="ARBA" id="ARBA00022490"/>
    </source>
</evidence>
<dbReference type="PANTHER" id="PTHR46417:SF1">
    <property type="entry name" value="TRNA (GUANINE-N(1)-)-METHYLTRANSFERASE"/>
    <property type="match status" value="1"/>
</dbReference>
<evidence type="ECO:0000256" key="5">
    <source>
        <dbReference type="ARBA" id="ARBA00012807"/>
    </source>
</evidence>
<evidence type="ECO:0000256" key="2">
    <source>
        <dbReference type="ARBA" id="ARBA00004496"/>
    </source>
</evidence>
<name>A0A7X1B3X5_9BACT</name>
<evidence type="ECO:0000256" key="4">
    <source>
        <dbReference type="ARBA" id="ARBA00011738"/>
    </source>
</evidence>
<dbReference type="RefSeq" id="WP_185658967.1">
    <property type="nucleotide sequence ID" value="NZ_CAWPOO010000005.1"/>
</dbReference>
<evidence type="ECO:0000256" key="6">
    <source>
        <dbReference type="ARBA" id="ARBA00014679"/>
    </source>
</evidence>
<dbReference type="GO" id="GO:0052906">
    <property type="term" value="F:tRNA (guanine(37)-N1)-methyltransferase activity"/>
    <property type="evidence" value="ECO:0007669"/>
    <property type="project" value="UniProtKB-UniRule"/>
</dbReference>
<evidence type="ECO:0000256" key="14">
    <source>
        <dbReference type="ARBA" id="ARBA00047783"/>
    </source>
</evidence>
<keyword evidence="11 15" id="KW-0819">tRNA processing</keyword>
<dbReference type="HAMAP" id="MF_00605">
    <property type="entry name" value="TrmD"/>
    <property type="match status" value="1"/>
</dbReference>
<reference evidence="20 21" key="1">
    <citation type="submission" date="2020-07" db="EMBL/GenBank/DDBJ databases">
        <authorList>
            <person name="Feng X."/>
        </authorList>
    </citation>
    <scope>NUCLEOTIDE SEQUENCE [LARGE SCALE GENOMIC DNA]</scope>
    <source>
        <strain evidence="20 21">JCM23202</strain>
    </source>
</reference>
<comment type="caution">
    <text evidence="20">The sequence shown here is derived from an EMBL/GenBank/DDBJ whole genome shotgun (WGS) entry which is preliminary data.</text>
</comment>
<feature type="region of interest" description="Disordered" evidence="18">
    <location>
        <begin position="205"/>
        <end position="225"/>
    </location>
</feature>
<evidence type="ECO:0000256" key="1">
    <source>
        <dbReference type="ARBA" id="ARBA00002634"/>
    </source>
</evidence>
<evidence type="ECO:0000259" key="19">
    <source>
        <dbReference type="Pfam" id="PF01746"/>
    </source>
</evidence>
<dbReference type="Proteomes" id="UP000526501">
    <property type="component" value="Unassembled WGS sequence"/>
</dbReference>
<dbReference type="SUPFAM" id="SSF75217">
    <property type="entry name" value="alpha/beta knot"/>
    <property type="match status" value="1"/>
</dbReference>
<accession>A0A7X1B3X5</accession>
<gene>
    <name evidence="15 20" type="primary">trmD</name>
    <name evidence="20" type="ORF">H5P27_03435</name>
</gene>
<evidence type="ECO:0000256" key="3">
    <source>
        <dbReference type="ARBA" id="ARBA00007630"/>
    </source>
</evidence>
<dbReference type="GO" id="GO:0005829">
    <property type="term" value="C:cytosol"/>
    <property type="evidence" value="ECO:0007669"/>
    <property type="project" value="TreeGrafter"/>
</dbReference>
<protein>
    <recommendedName>
        <fullName evidence="6 15">tRNA (guanine-N(1)-)-methyltransferase</fullName>
        <ecNumber evidence="5 15">2.1.1.228</ecNumber>
    </recommendedName>
    <alternativeName>
        <fullName evidence="12 15">M1G-methyltransferase</fullName>
    </alternativeName>
    <alternativeName>
        <fullName evidence="13 15">tRNA [GM37] methyltransferase</fullName>
    </alternativeName>
</protein>
<evidence type="ECO:0000256" key="17">
    <source>
        <dbReference type="RuleBase" id="RU003464"/>
    </source>
</evidence>
<sequence length="225" mass="25490">MKIDVLTLFPQMLDGFLSESMIGRGVTNGVLEVDVHNLRDWSKGKHNQVDDRPFGGGAGMVLMPEPLFDAIEEIQEPETHRIYLAPDGEPLTPELARTLAKKKRLLLVSGHYEGIDDRVRENLIDQEISIGDYVLTNGTLAAAVLIDCLSRFLPGFLGEEKSLTNESFQDNLLDFPQFTRPAVFRGMPIPEVLLSGNHAEIDKWRQREREERTRKRRPDLLEDSP</sequence>